<dbReference type="CDD" id="cd05154">
    <property type="entry name" value="ACAD10_11_N-like"/>
    <property type="match status" value="1"/>
</dbReference>
<dbReference type="PATRIC" id="fig|52133.19.peg.2202"/>
<dbReference type="AlphaFoldDB" id="A0A150HTZ7"/>
<dbReference type="InterPro" id="IPR011009">
    <property type="entry name" value="Kinase-like_dom_sf"/>
</dbReference>
<evidence type="ECO:0000313" key="3">
    <source>
        <dbReference type="Proteomes" id="UP000075544"/>
    </source>
</evidence>
<dbReference type="EMBL" id="JRHX01000065">
    <property type="protein sequence ID" value="KXZ69924.1"/>
    <property type="molecule type" value="Genomic_DNA"/>
</dbReference>
<dbReference type="InterPro" id="IPR052898">
    <property type="entry name" value="ACAD10-like"/>
</dbReference>
<dbReference type="InterPro" id="IPR002575">
    <property type="entry name" value="Aminoglycoside_PTrfase"/>
</dbReference>
<organism evidence="2 3">
    <name type="scientific">Acinetobacter venetianus</name>
    <dbReference type="NCBI Taxonomy" id="52133"/>
    <lineage>
        <taxon>Bacteria</taxon>
        <taxon>Pseudomonadati</taxon>
        <taxon>Pseudomonadota</taxon>
        <taxon>Gammaproteobacteria</taxon>
        <taxon>Moraxellales</taxon>
        <taxon>Moraxellaceae</taxon>
        <taxon>Acinetobacter</taxon>
    </lineage>
</organism>
<dbReference type="InterPro" id="IPR041726">
    <property type="entry name" value="ACAD10_11_N"/>
</dbReference>
<sequence length="373" mass="43173">MTVIDVGGQVRHGEELDSVAVEAWLKQQGVDLQGKAHVTQYSGGASNWTYRLEYDNVDLILRRPPKGTKAKSAHDMVREYNVQKHLAPFYPVLPEMLALCQDEQVIGCDFYVMKRIEGIIPRANLPKELQLDESQVQQLCLNVLDKLIELHQVPYQGTELEKLGKGEGYCRRQVEGWDTRYQKALTPNVPDFAFVRQWLQQYIPADSKTCVIHNDWRFDNVILDPQQPTKVIGVLDWEMATLGDPLMDLGSALAYWIQDDDDALMKSSRRQPTNLKGMLTRQQVVDYYLEKTGLQPTNWAFYEVFGLFRLAVIAQQIYYRYYHQQTDNPVFKDFWIMIHALHIRALKLIAENNVEAQQLVPEYAAKLQDILKR</sequence>
<feature type="domain" description="Aminoglycoside phosphotransferase" evidence="1">
    <location>
        <begin position="38"/>
        <end position="265"/>
    </location>
</feature>
<accession>A0A150HTZ7</accession>
<dbReference type="GO" id="GO:0016740">
    <property type="term" value="F:transferase activity"/>
    <property type="evidence" value="ECO:0007669"/>
    <property type="project" value="UniProtKB-KW"/>
</dbReference>
<reference evidence="2 3" key="1">
    <citation type="journal article" date="2016" name="Sci. Rep.">
        <title>Genomic and phenotypic characterization of the species Acinetobacter venetianus.</title>
        <authorList>
            <person name="Fondi M."/>
            <person name="Maida I."/>
            <person name="Perrin E."/>
            <person name="Orlandini V."/>
            <person name="La Torre L."/>
            <person name="Bosi E."/>
            <person name="Negroni A."/>
            <person name="Zanaroli G."/>
            <person name="Fava F."/>
            <person name="Decorosi F."/>
            <person name="Giovannetti L."/>
            <person name="Viti C."/>
            <person name="Vaneechoutte M."/>
            <person name="Dijkshoorn L."/>
            <person name="Fani R."/>
        </authorList>
    </citation>
    <scope>NUCLEOTIDE SEQUENCE [LARGE SCALE GENOMIC DNA]</scope>
    <source>
        <strain evidence="2 3">LUH13518</strain>
    </source>
</reference>
<proteinExistence type="predicted"/>
<keyword evidence="2" id="KW-0808">Transferase</keyword>
<dbReference type="Gene3D" id="3.90.1200.10">
    <property type="match status" value="1"/>
</dbReference>
<name>A0A150HTZ7_9GAMM</name>
<dbReference type="SUPFAM" id="SSF56112">
    <property type="entry name" value="Protein kinase-like (PK-like)"/>
    <property type="match status" value="1"/>
</dbReference>
<dbReference type="PANTHER" id="PTHR47829">
    <property type="entry name" value="HYDROLASE, PUTATIVE (AFU_ORTHOLOGUE AFUA_1G12880)-RELATED"/>
    <property type="match status" value="1"/>
</dbReference>
<dbReference type="Gene3D" id="3.30.200.20">
    <property type="entry name" value="Phosphorylase Kinase, domain 1"/>
    <property type="match status" value="1"/>
</dbReference>
<comment type="caution">
    <text evidence="2">The sequence shown here is derived from an EMBL/GenBank/DDBJ whole genome shotgun (WGS) entry which is preliminary data.</text>
</comment>
<dbReference type="Pfam" id="PF01636">
    <property type="entry name" value="APH"/>
    <property type="match status" value="1"/>
</dbReference>
<dbReference type="Proteomes" id="UP000075544">
    <property type="component" value="Unassembled WGS sequence"/>
</dbReference>
<evidence type="ECO:0000313" key="2">
    <source>
        <dbReference type="EMBL" id="KXZ69924.1"/>
    </source>
</evidence>
<protein>
    <submittedName>
        <fullName evidence="2">Phosphotransferase enzyme family protein</fullName>
    </submittedName>
</protein>
<dbReference type="RefSeq" id="WP_061525018.1">
    <property type="nucleotide sequence ID" value="NZ_JRHX01000065.1"/>
</dbReference>
<gene>
    <name evidence="2" type="ORF">AVENLUH13518_02177</name>
</gene>
<dbReference type="PANTHER" id="PTHR47829:SF1">
    <property type="entry name" value="HAD FAMILY PHOSPHATASE"/>
    <property type="match status" value="1"/>
</dbReference>
<evidence type="ECO:0000259" key="1">
    <source>
        <dbReference type="Pfam" id="PF01636"/>
    </source>
</evidence>